<evidence type="ECO:0000313" key="2">
    <source>
        <dbReference type="EMBL" id="CAD6993682.1"/>
    </source>
</evidence>
<feature type="compositionally biased region" description="Low complexity" evidence="1">
    <location>
        <begin position="75"/>
        <end position="86"/>
    </location>
</feature>
<comment type="caution">
    <text evidence="2">The sequence shown here is derived from an EMBL/GenBank/DDBJ whole genome shotgun (WGS) entry which is preliminary data.</text>
</comment>
<reference evidence="2" key="1">
    <citation type="submission" date="2020-11" db="EMBL/GenBank/DDBJ databases">
        <authorList>
            <person name="Whitehead M."/>
        </authorList>
    </citation>
    <scope>NUCLEOTIDE SEQUENCE</scope>
    <source>
        <strain evidence="2">EGII</strain>
    </source>
</reference>
<proteinExistence type="predicted"/>
<accession>A0A811U3F7</accession>
<evidence type="ECO:0000256" key="1">
    <source>
        <dbReference type="SAM" id="MobiDB-lite"/>
    </source>
</evidence>
<organism evidence="2 3">
    <name type="scientific">Ceratitis capitata</name>
    <name type="common">Mediterranean fruit fly</name>
    <name type="synonym">Tephritis capitata</name>
    <dbReference type="NCBI Taxonomy" id="7213"/>
    <lineage>
        <taxon>Eukaryota</taxon>
        <taxon>Metazoa</taxon>
        <taxon>Ecdysozoa</taxon>
        <taxon>Arthropoda</taxon>
        <taxon>Hexapoda</taxon>
        <taxon>Insecta</taxon>
        <taxon>Pterygota</taxon>
        <taxon>Neoptera</taxon>
        <taxon>Endopterygota</taxon>
        <taxon>Diptera</taxon>
        <taxon>Brachycera</taxon>
        <taxon>Muscomorpha</taxon>
        <taxon>Tephritoidea</taxon>
        <taxon>Tephritidae</taxon>
        <taxon>Ceratitis</taxon>
        <taxon>Ceratitis</taxon>
    </lineage>
</organism>
<name>A0A811U3F7_CERCA</name>
<sequence>MRKYQKPEYLTRHKGLPQVSELQRRDREELGELEISINIQTASTSASASIATSTQRQRQLNKHTVTPAENTKKGSSNSNNNNASSNSMKIDINIIGNTSKLWFLPHARAHTMERCKYRITLPAISRRQHLPMPWLVMVAAVDVGVGFGVDDDAVVDSDILGGCEKGTEVCCSGSGLGILSRQIRVAYRRTFAH</sequence>
<feature type="region of interest" description="Disordered" evidence="1">
    <location>
        <begin position="46"/>
        <end position="86"/>
    </location>
</feature>
<dbReference type="Proteomes" id="UP000606786">
    <property type="component" value="Unassembled WGS sequence"/>
</dbReference>
<dbReference type="EMBL" id="CAJHJT010000001">
    <property type="protein sequence ID" value="CAD6993682.1"/>
    <property type="molecule type" value="Genomic_DNA"/>
</dbReference>
<dbReference type="AlphaFoldDB" id="A0A811U3F7"/>
<gene>
    <name evidence="2" type="ORF">CCAP1982_LOCUS2488</name>
</gene>
<evidence type="ECO:0000313" key="3">
    <source>
        <dbReference type="Proteomes" id="UP000606786"/>
    </source>
</evidence>
<feature type="compositionally biased region" description="Polar residues" evidence="1">
    <location>
        <begin position="55"/>
        <end position="69"/>
    </location>
</feature>
<protein>
    <submittedName>
        <fullName evidence="2">(Mediterranean fruit fly) hypothetical protein</fullName>
    </submittedName>
</protein>
<keyword evidence="3" id="KW-1185">Reference proteome</keyword>